<name>A0ABY6JPG6_9GAMM</name>
<evidence type="ECO:0000313" key="2">
    <source>
        <dbReference type="EMBL" id="UYV18984.1"/>
    </source>
</evidence>
<protein>
    <submittedName>
        <fullName evidence="2">TniQ family protein</fullName>
    </submittedName>
</protein>
<gene>
    <name evidence="2" type="ORF">K1Y77_16310</name>
</gene>
<proteinExistence type="predicted"/>
<dbReference type="RefSeq" id="WP_264429590.1">
    <property type="nucleotide sequence ID" value="NZ_CP080627.1"/>
</dbReference>
<feature type="domain" description="TniQ" evidence="1">
    <location>
        <begin position="6"/>
        <end position="145"/>
    </location>
</feature>
<dbReference type="InterPro" id="IPR009492">
    <property type="entry name" value="TniQ"/>
</dbReference>
<keyword evidence="3" id="KW-1185">Reference proteome</keyword>
<accession>A0ABY6JPG6</accession>
<sequence>MPWALNVPLLPDESLSSWLVRTALRQGCDPLALTGAIWPKWRIWTRDIDREIPDVRMSPLVNASGIPSSEFQKSALRYDCERIAGYSLPETRTWPWLLALGTRNRTHHGGQQFCPLCFMEDSAPYLRRQWRFAWHTGCSVHGVQLVDDCPACTAPIEPHRLIAEDVHIAQCGRCKYDLRKTICTALSLEELAFQKMADSILKQDIATVGENSVAVAEWFSIAVFFLGVVRRASRRPESAFADALGSLGIPITASMMPLSGLAFELLPASERRELLVAVKHLLSIDLEETVETFINADVKATALHDQRKPPPIALLPMIALLSDSPSVTHCHRTPPSHHPKTERAVRASWARLKRRMKAEPPS</sequence>
<dbReference type="Pfam" id="PF06527">
    <property type="entry name" value="TniQ"/>
    <property type="match status" value="1"/>
</dbReference>
<dbReference type="EMBL" id="CP080627">
    <property type="protein sequence ID" value="UYV18984.1"/>
    <property type="molecule type" value="Genomic_DNA"/>
</dbReference>
<dbReference type="Proteomes" id="UP001163082">
    <property type="component" value="Chromosome"/>
</dbReference>
<organism evidence="2 3">
    <name type="scientific">Halomonas qaidamensis</name>
    <dbReference type="NCBI Taxonomy" id="2866211"/>
    <lineage>
        <taxon>Bacteria</taxon>
        <taxon>Pseudomonadati</taxon>
        <taxon>Pseudomonadota</taxon>
        <taxon>Gammaproteobacteria</taxon>
        <taxon>Oceanospirillales</taxon>
        <taxon>Halomonadaceae</taxon>
        <taxon>Halomonas</taxon>
    </lineage>
</organism>
<evidence type="ECO:0000259" key="1">
    <source>
        <dbReference type="Pfam" id="PF06527"/>
    </source>
</evidence>
<evidence type="ECO:0000313" key="3">
    <source>
        <dbReference type="Proteomes" id="UP001163082"/>
    </source>
</evidence>
<reference evidence="2 3" key="1">
    <citation type="journal article" date="2022" name="Antonie Van Leeuwenhoek">
        <title>Whole genome sequencing of the halophilic Halomonas qaidamensis XH36, a novel species strain with high ectoine production.</title>
        <authorList>
            <person name="Zhang T."/>
            <person name="Cui T."/>
            <person name="Cao Y."/>
            <person name="Li Y."/>
            <person name="Li F."/>
            <person name="Zhu D."/>
            <person name="Xing J."/>
        </authorList>
    </citation>
    <scope>NUCLEOTIDE SEQUENCE [LARGE SCALE GENOMIC DNA]</scope>
    <source>
        <strain evidence="2 3">XH36</strain>
    </source>
</reference>